<comment type="caution">
    <text evidence="1">The sequence shown here is derived from an EMBL/GenBank/DDBJ whole genome shotgun (WGS) entry which is preliminary data.</text>
</comment>
<evidence type="ECO:0000313" key="1">
    <source>
        <dbReference type="EMBL" id="GAA0675235.1"/>
    </source>
</evidence>
<keyword evidence="2" id="KW-1185">Reference proteome</keyword>
<gene>
    <name evidence="1" type="ORF">GCM10009102_29300</name>
</gene>
<sequence>MIYYRLSGVGLSLWLEANDLRITLGLRGVGKQRGNEAGMREYDLVHGGSRLCVGMNPWDQSYIQAEMRNAGMPAG</sequence>
<proteinExistence type="predicted"/>
<protein>
    <submittedName>
        <fullName evidence="1">Uncharacterized protein</fullName>
    </submittedName>
</protein>
<reference evidence="1 2" key="1">
    <citation type="journal article" date="2019" name="Int. J. Syst. Evol. Microbiol.">
        <title>The Global Catalogue of Microorganisms (GCM) 10K type strain sequencing project: providing services to taxonomists for standard genome sequencing and annotation.</title>
        <authorList>
            <consortium name="The Broad Institute Genomics Platform"/>
            <consortium name="The Broad Institute Genome Sequencing Center for Infectious Disease"/>
            <person name="Wu L."/>
            <person name="Ma J."/>
        </authorList>
    </citation>
    <scope>NUCLEOTIDE SEQUENCE [LARGE SCALE GENOMIC DNA]</scope>
    <source>
        <strain evidence="1 2">JCM 14603</strain>
    </source>
</reference>
<evidence type="ECO:0000313" key="2">
    <source>
        <dbReference type="Proteomes" id="UP001500238"/>
    </source>
</evidence>
<accession>A0ABN1HZH9</accession>
<dbReference type="EMBL" id="BAAAES010000011">
    <property type="protein sequence ID" value="GAA0675235.1"/>
    <property type="molecule type" value="Genomic_DNA"/>
</dbReference>
<organism evidence="1 2">
    <name type="scientific">Sphingomonas insulae</name>
    <dbReference type="NCBI Taxonomy" id="424800"/>
    <lineage>
        <taxon>Bacteria</taxon>
        <taxon>Pseudomonadati</taxon>
        <taxon>Pseudomonadota</taxon>
        <taxon>Alphaproteobacteria</taxon>
        <taxon>Sphingomonadales</taxon>
        <taxon>Sphingomonadaceae</taxon>
        <taxon>Sphingomonas</taxon>
    </lineage>
</organism>
<name>A0ABN1HZH9_9SPHN</name>
<dbReference type="Proteomes" id="UP001500238">
    <property type="component" value="Unassembled WGS sequence"/>
</dbReference>